<evidence type="ECO:0000256" key="1">
    <source>
        <dbReference type="ARBA" id="ARBA00022491"/>
    </source>
</evidence>
<dbReference type="InterPro" id="IPR039538">
    <property type="entry name" value="BetI_C"/>
</dbReference>
<dbReference type="InterPro" id="IPR001647">
    <property type="entry name" value="HTH_TetR"/>
</dbReference>
<keyword evidence="2" id="KW-0805">Transcription regulation</keyword>
<dbReference type="RefSeq" id="WP_150457003.1">
    <property type="nucleotide sequence ID" value="NZ_VYKK01000004.1"/>
</dbReference>
<accession>A0A5J5GJM2</accession>
<dbReference type="InterPro" id="IPR036271">
    <property type="entry name" value="Tet_transcr_reg_TetR-rel_C_sf"/>
</dbReference>
<dbReference type="PROSITE" id="PS50977">
    <property type="entry name" value="HTH_TETR_2"/>
    <property type="match status" value="1"/>
</dbReference>
<dbReference type="AlphaFoldDB" id="A0A5J5GJM2"/>
<dbReference type="PRINTS" id="PR00455">
    <property type="entry name" value="HTHTETR"/>
</dbReference>
<evidence type="ECO:0000256" key="2">
    <source>
        <dbReference type="ARBA" id="ARBA00023015"/>
    </source>
</evidence>
<evidence type="ECO:0000256" key="4">
    <source>
        <dbReference type="ARBA" id="ARBA00023163"/>
    </source>
</evidence>
<dbReference type="GO" id="GO:0000976">
    <property type="term" value="F:transcription cis-regulatory region binding"/>
    <property type="evidence" value="ECO:0007669"/>
    <property type="project" value="TreeGrafter"/>
</dbReference>
<dbReference type="Proteomes" id="UP000367750">
    <property type="component" value="Unassembled WGS sequence"/>
</dbReference>
<dbReference type="Gene3D" id="1.10.357.10">
    <property type="entry name" value="Tetracycline Repressor, domain 2"/>
    <property type="match status" value="1"/>
</dbReference>
<reference evidence="7 8" key="1">
    <citation type="submission" date="2019-09" db="EMBL/GenBank/DDBJ databases">
        <title>Bacillus ochoae sp. nov., Paenibacillus whitsoniae sp. nov., Paenibacillus spiritus sp. nov. Isolated from the Mars Exploration Rover during spacecraft assembly.</title>
        <authorList>
            <person name="Seuylemezian A."/>
            <person name="Vaishampayan P."/>
        </authorList>
    </citation>
    <scope>NUCLEOTIDE SEQUENCE [LARGE SCALE GENOMIC DNA]</scope>
    <source>
        <strain evidence="7 8">MER_111</strain>
    </source>
</reference>
<feature type="DNA-binding region" description="H-T-H motif" evidence="5">
    <location>
        <begin position="31"/>
        <end position="50"/>
    </location>
</feature>
<dbReference type="OrthoDB" id="9816296at2"/>
<gene>
    <name evidence="7" type="ORF">F4V43_04345</name>
</gene>
<feature type="domain" description="HTH tetR-type" evidence="6">
    <location>
        <begin position="8"/>
        <end position="68"/>
    </location>
</feature>
<dbReference type="Pfam" id="PF00440">
    <property type="entry name" value="TetR_N"/>
    <property type="match status" value="1"/>
</dbReference>
<dbReference type="Pfam" id="PF13977">
    <property type="entry name" value="TetR_C_6"/>
    <property type="match status" value="1"/>
</dbReference>
<sequence length="198" mass="22110">MPKIVNHEQKKEYIAAAAWRVILREGMKGATVRGIAQEAGMSLGALRHYFSTQEDLIAYAMQLVRERALLRITANDRPDLPPKIRVLNLLFEVVPWSEDTRAEMDVWLAYVFSLGPKADTLGVQQEMRTGMQSLIAYLSEVRMLREGTDPELAAETLYSLVDGLAMHAYLEPGRLSKERIAAVLTGYLDSICVAEQGG</sequence>
<proteinExistence type="predicted"/>
<dbReference type="GO" id="GO:0003700">
    <property type="term" value="F:DNA-binding transcription factor activity"/>
    <property type="evidence" value="ECO:0007669"/>
    <property type="project" value="TreeGrafter"/>
</dbReference>
<dbReference type="PANTHER" id="PTHR30055:SF226">
    <property type="entry name" value="HTH-TYPE TRANSCRIPTIONAL REGULATOR PKSA"/>
    <property type="match status" value="1"/>
</dbReference>
<protein>
    <submittedName>
        <fullName evidence="7">TetR family transcriptional regulator</fullName>
    </submittedName>
</protein>
<dbReference type="PANTHER" id="PTHR30055">
    <property type="entry name" value="HTH-TYPE TRANSCRIPTIONAL REGULATOR RUTR"/>
    <property type="match status" value="1"/>
</dbReference>
<dbReference type="InterPro" id="IPR009057">
    <property type="entry name" value="Homeodomain-like_sf"/>
</dbReference>
<keyword evidence="4" id="KW-0804">Transcription</keyword>
<name>A0A5J5GJM2_9BACL</name>
<evidence type="ECO:0000313" key="8">
    <source>
        <dbReference type="Proteomes" id="UP000367750"/>
    </source>
</evidence>
<evidence type="ECO:0000313" key="7">
    <source>
        <dbReference type="EMBL" id="KAA9007714.1"/>
    </source>
</evidence>
<keyword evidence="1" id="KW-0678">Repressor</keyword>
<evidence type="ECO:0000256" key="3">
    <source>
        <dbReference type="ARBA" id="ARBA00023125"/>
    </source>
</evidence>
<dbReference type="InterPro" id="IPR050109">
    <property type="entry name" value="HTH-type_TetR-like_transc_reg"/>
</dbReference>
<evidence type="ECO:0000259" key="6">
    <source>
        <dbReference type="PROSITE" id="PS50977"/>
    </source>
</evidence>
<evidence type="ECO:0000256" key="5">
    <source>
        <dbReference type="PROSITE-ProRule" id="PRU00335"/>
    </source>
</evidence>
<comment type="caution">
    <text evidence="7">The sequence shown here is derived from an EMBL/GenBank/DDBJ whole genome shotgun (WGS) entry which is preliminary data.</text>
</comment>
<organism evidence="7 8">
    <name type="scientific">Paenibacillus spiritus</name>
    <dbReference type="NCBI Taxonomy" id="2496557"/>
    <lineage>
        <taxon>Bacteria</taxon>
        <taxon>Bacillati</taxon>
        <taxon>Bacillota</taxon>
        <taxon>Bacilli</taxon>
        <taxon>Bacillales</taxon>
        <taxon>Paenibacillaceae</taxon>
        <taxon>Paenibacillus</taxon>
    </lineage>
</organism>
<dbReference type="SUPFAM" id="SSF46689">
    <property type="entry name" value="Homeodomain-like"/>
    <property type="match status" value="1"/>
</dbReference>
<keyword evidence="3 5" id="KW-0238">DNA-binding</keyword>
<dbReference type="SUPFAM" id="SSF48498">
    <property type="entry name" value="Tetracyclin repressor-like, C-terminal domain"/>
    <property type="match status" value="1"/>
</dbReference>
<dbReference type="EMBL" id="VYKK01000004">
    <property type="protein sequence ID" value="KAA9007714.1"/>
    <property type="molecule type" value="Genomic_DNA"/>
</dbReference>
<keyword evidence="8" id="KW-1185">Reference proteome</keyword>